<evidence type="ECO:0000313" key="1">
    <source>
        <dbReference type="EMBL" id="KAK3917876.1"/>
    </source>
</evidence>
<evidence type="ECO:0000313" key="2">
    <source>
        <dbReference type="Proteomes" id="UP001219518"/>
    </source>
</evidence>
<proteinExistence type="predicted"/>
<sequence length="35" mass="4027">MMSNTIFKNNCWLGIQFHIVFQEAPDASLIIRKGC</sequence>
<keyword evidence="2" id="KW-1185">Reference proteome</keyword>
<dbReference type="AlphaFoldDB" id="A0AAE1HAQ1"/>
<reference evidence="1" key="2">
    <citation type="journal article" date="2023" name="BMC Genomics">
        <title>Pest status, molecular evolution, and epigenetic factors derived from the genome assembly of Frankliniella fusca, a thysanopteran phytovirus vector.</title>
        <authorList>
            <person name="Catto M.A."/>
            <person name="Labadie P.E."/>
            <person name="Jacobson A.L."/>
            <person name="Kennedy G.G."/>
            <person name="Srinivasan R."/>
            <person name="Hunt B.G."/>
        </authorList>
    </citation>
    <scope>NUCLEOTIDE SEQUENCE</scope>
    <source>
        <strain evidence="1">PL_HMW_Pooled</strain>
    </source>
</reference>
<gene>
    <name evidence="1" type="ORF">KUF71_007308</name>
</gene>
<dbReference type="EMBL" id="JAHWGI010000801">
    <property type="protein sequence ID" value="KAK3917876.1"/>
    <property type="molecule type" value="Genomic_DNA"/>
</dbReference>
<dbReference type="Proteomes" id="UP001219518">
    <property type="component" value="Unassembled WGS sequence"/>
</dbReference>
<protein>
    <submittedName>
        <fullName evidence="1">CTP synthase</fullName>
    </submittedName>
</protein>
<name>A0AAE1HAQ1_9NEOP</name>
<organism evidence="1 2">
    <name type="scientific">Frankliniella fusca</name>
    <dbReference type="NCBI Taxonomy" id="407009"/>
    <lineage>
        <taxon>Eukaryota</taxon>
        <taxon>Metazoa</taxon>
        <taxon>Ecdysozoa</taxon>
        <taxon>Arthropoda</taxon>
        <taxon>Hexapoda</taxon>
        <taxon>Insecta</taxon>
        <taxon>Pterygota</taxon>
        <taxon>Neoptera</taxon>
        <taxon>Paraneoptera</taxon>
        <taxon>Thysanoptera</taxon>
        <taxon>Terebrantia</taxon>
        <taxon>Thripoidea</taxon>
        <taxon>Thripidae</taxon>
        <taxon>Frankliniella</taxon>
    </lineage>
</organism>
<accession>A0AAE1HAQ1</accession>
<comment type="caution">
    <text evidence="1">The sequence shown here is derived from an EMBL/GenBank/DDBJ whole genome shotgun (WGS) entry which is preliminary data.</text>
</comment>
<reference evidence="1" key="1">
    <citation type="submission" date="2021-07" db="EMBL/GenBank/DDBJ databases">
        <authorList>
            <person name="Catto M.A."/>
            <person name="Jacobson A."/>
            <person name="Kennedy G."/>
            <person name="Labadie P."/>
            <person name="Hunt B.G."/>
            <person name="Srinivasan R."/>
        </authorList>
    </citation>
    <scope>NUCLEOTIDE SEQUENCE</scope>
    <source>
        <strain evidence="1">PL_HMW_Pooled</strain>
        <tissue evidence="1">Head</tissue>
    </source>
</reference>